<reference evidence="5 6" key="1">
    <citation type="journal article" date="2021" name="BMC Genomics">
        <title>Datura genome reveals duplications of psychoactive alkaloid biosynthetic genes and high mutation rate following tissue culture.</title>
        <authorList>
            <person name="Rajewski A."/>
            <person name="Carter-House D."/>
            <person name="Stajich J."/>
            <person name="Litt A."/>
        </authorList>
    </citation>
    <scope>NUCLEOTIDE SEQUENCE [LARGE SCALE GENOMIC DNA]</scope>
    <source>
        <strain evidence="5">AR-01</strain>
    </source>
</reference>
<dbReference type="Proteomes" id="UP000823775">
    <property type="component" value="Unassembled WGS sequence"/>
</dbReference>
<organism evidence="5 6">
    <name type="scientific">Datura stramonium</name>
    <name type="common">Jimsonweed</name>
    <name type="synonym">Common thornapple</name>
    <dbReference type="NCBI Taxonomy" id="4076"/>
    <lineage>
        <taxon>Eukaryota</taxon>
        <taxon>Viridiplantae</taxon>
        <taxon>Streptophyta</taxon>
        <taxon>Embryophyta</taxon>
        <taxon>Tracheophyta</taxon>
        <taxon>Spermatophyta</taxon>
        <taxon>Magnoliopsida</taxon>
        <taxon>eudicotyledons</taxon>
        <taxon>Gunneridae</taxon>
        <taxon>Pentapetalae</taxon>
        <taxon>asterids</taxon>
        <taxon>lamiids</taxon>
        <taxon>Solanales</taxon>
        <taxon>Solanaceae</taxon>
        <taxon>Solanoideae</taxon>
        <taxon>Datureae</taxon>
        <taxon>Datura</taxon>
    </lineage>
</organism>
<protein>
    <recommendedName>
        <fullName evidence="4">RING-type domain-containing protein</fullName>
    </recommendedName>
</protein>
<dbReference type="Pfam" id="PF13639">
    <property type="entry name" value="zf-RING_2"/>
    <property type="match status" value="1"/>
</dbReference>
<evidence type="ECO:0000256" key="3">
    <source>
        <dbReference type="SAM" id="MobiDB-lite"/>
    </source>
</evidence>
<dbReference type="PROSITE" id="PS50089">
    <property type="entry name" value="ZF_RING_2"/>
    <property type="match status" value="1"/>
</dbReference>
<dbReference type="InterPro" id="IPR001841">
    <property type="entry name" value="Znf_RING"/>
</dbReference>
<evidence type="ECO:0000313" key="5">
    <source>
        <dbReference type="EMBL" id="MCD9644412.1"/>
    </source>
</evidence>
<feature type="coiled-coil region" evidence="2">
    <location>
        <begin position="209"/>
        <end position="236"/>
    </location>
</feature>
<keyword evidence="1" id="KW-0479">Metal-binding</keyword>
<name>A0ABS8VD50_DATST</name>
<dbReference type="InterPro" id="IPR037381">
    <property type="entry name" value="RFWD3"/>
</dbReference>
<proteinExistence type="predicted"/>
<dbReference type="PANTHER" id="PTHR16047">
    <property type="entry name" value="RFWD3 PROTEIN"/>
    <property type="match status" value="1"/>
</dbReference>
<feature type="region of interest" description="Disordered" evidence="3">
    <location>
        <begin position="260"/>
        <end position="283"/>
    </location>
</feature>
<dbReference type="SMART" id="SM00184">
    <property type="entry name" value="RING"/>
    <property type="match status" value="1"/>
</dbReference>
<feature type="non-terminal residue" evidence="5">
    <location>
        <position position="398"/>
    </location>
</feature>
<keyword evidence="6" id="KW-1185">Reference proteome</keyword>
<keyword evidence="2" id="KW-0175">Coiled coil</keyword>
<comment type="caution">
    <text evidence="5">The sequence shown here is derived from an EMBL/GenBank/DDBJ whole genome shotgun (WGS) entry which is preliminary data.</text>
</comment>
<evidence type="ECO:0000259" key="4">
    <source>
        <dbReference type="PROSITE" id="PS50089"/>
    </source>
</evidence>
<dbReference type="SUPFAM" id="SSF57850">
    <property type="entry name" value="RING/U-box"/>
    <property type="match status" value="1"/>
</dbReference>
<feature type="compositionally biased region" description="Polar residues" evidence="3">
    <location>
        <begin position="267"/>
        <end position="278"/>
    </location>
</feature>
<feature type="domain" description="RING-type" evidence="4">
    <location>
        <begin position="150"/>
        <end position="196"/>
    </location>
</feature>
<sequence length="398" mass="44811">MAGDSDDADPDYERFLRQIGAGDESELIELVGDDIVLVEDEAEYEEEEEETEEEEEEEEEEDEEDEEEEPGTGRTTLRRVLYGDRGVATVSSREQVISAANLDNSAVESGDATRRTKGGETASQDVDKEESGGGEGEGEWNRSEIDGLFCSICMEAWTNDGDHQICCLPCGHIYGLSCIKKWLQQKGSLAKCPQCNKKCTVKGIRVLYASRLHAVDEELQKKIRSLEAKCFSLEKECTDWCKKEIEWRKREAELHKQVEHLKEKTTEGSPTEMQSRSSGHIFGHNINSKSERREYANGFLLQKEFQIDGARLFDVDSNGENLMIARRLSGMGGQHMLTKISLLPPHDREDIMLPVSMKTIKDLHISPHERVILLASLGKKLSVLSAENNHTVLTYDLP</sequence>
<dbReference type="PANTHER" id="PTHR16047:SF13">
    <property type="entry name" value="E3 UBIQUITIN-PROTEIN LIGASE RFWD3"/>
    <property type="match status" value="1"/>
</dbReference>
<dbReference type="CDD" id="cd16450">
    <property type="entry name" value="mRING-C3HGC3_RFWD3"/>
    <property type="match status" value="1"/>
</dbReference>
<evidence type="ECO:0000256" key="2">
    <source>
        <dbReference type="SAM" id="Coils"/>
    </source>
</evidence>
<dbReference type="EMBL" id="JACEIK010004144">
    <property type="protein sequence ID" value="MCD9644412.1"/>
    <property type="molecule type" value="Genomic_DNA"/>
</dbReference>
<feature type="region of interest" description="Disordered" evidence="3">
    <location>
        <begin position="33"/>
        <end position="80"/>
    </location>
</feature>
<feature type="compositionally biased region" description="Acidic residues" evidence="3">
    <location>
        <begin position="36"/>
        <end position="70"/>
    </location>
</feature>
<keyword evidence="1" id="KW-0863">Zinc-finger</keyword>
<dbReference type="InterPro" id="IPR013083">
    <property type="entry name" value="Znf_RING/FYVE/PHD"/>
</dbReference>
<keyword evidence="1" id="KW-0862">Zinc</keyword>
<evidence type="ECO:0000313" key="6">
    <source>
        <dbReference type="Proteomes" id="UP000823775"/>
    </source>
</evidence>
<feature type="region of interest" description="Disordered" evidence="3">
    <location>
        <begin position="101"/>
        <end position="140"/>
    </location>
</feature>
<gene>
    <name evidence="5" type="ORF">HAX54_032619</name>
</gene>
<accession>A0ABS8VD50</accession>
<dbReference type="Gene3D" id="3.30.40.10">
    <property type="entry name" value="Zinc/RING finger domain, C3HC4 (zinc finger)"/>
    <property type="match status" value="1"/>
</dbReference>
<evidence type="ECO:0000256" key="1">
    <source>
        <dbReference type="PROSITE-ProRule" id="PRU00175"/>
    </source>
</evidence>